<dbReference type="RefSeq" id="WP_241036487.1">
    <property type="nucleotide sequence ID" value="NZ_BAAAJF010000002.1"/>
</dbReference>
<evidence type="ECO:0000313" key="2">
    <source>
        <dbReference type="EMBL" id="MCH6166457.1"/>
    </source>
</evidence>
<dbReference type="EMBL" id="JAKXMK010000009">
    <property type="protein sequence ID" value="MCH6166457.1"/>
    <property type="molecule type" value="Genomic_DNA"/>
</dbReference>
<organism evidence="2 3">
    <name type="scientific">Pseudonocardia alaniniphila</name>
    <dbReference type="NCBI Taxonomy" id="75291"/>
    <lineage>
        <taxon>Bacteria</taxon>
        <taxon>Bacillati</taxon>
        <taxon>Actinomycetota</taxon>
        <taxon>Actinomycetes</taxon>
        <taxon>Pseudonocardiales</taxon>
        <taxon>Pseudonocardiaceae</taxon>
        <taxon>Pseudonocardia</taxon>
    </lineage>
</organism>
<feature type="domain" description="Potassium/proton antiporter subunit KhtT-like N-terminal" evidence="1">
    <location>
        <begin position="1"/>
        <end position="73"/>
    </location>
</feature>
<name>A0ABS9TD83_9PSEU</name>
<protein>
    <recommendedName>
        <fullName evidence="1">Potassium/proton antiporter subunit KhtT-like N-terminal domain-containing protein</fullName>
    </recommendedName>
</protein>
<reference evidence="2 3" key="1">
    <citation type="submission" date="2022-03" db="EMBL/GenBank/DDBJ databases">
        <title>Pseudonocardia alaer sp. nov., a novel actinomycete isolated from reed forest soil.</title>
        <authorList>
            <person name="Wang L."/>
        </authorList>
    </citation>
    <scope>NUCLEOTIDE SEQUENCE [LARGE SCALE GENOMIC DNA]</scope>
    <source>
        <strain evidence="2 3">Y-16303</strain>
    </source>
</reference>
<evidence type="ECO:0000259" key="1">
    <source>
        <dbReference type="Pfam" id="PF25991"/>
    </source>
</evidence>
<evidence type="ECO:0000313" key="3">
    <source>
        <dbReference type="Proteomes" id="UP001299970"/>
    </source>
</evidence>
<accession>A0ABS9TD83</accession>
<dbReference type="InterPro" id="IPR058776">
    <property type="entry name" value="KhtT-like_N"/>
</dbReference>
<comment type="caution">
    <text evidence="2">The sequence shown here is derived from an EMBL/GenBank/DDBJ whole genome shotgun (WGS) entry which is preliminary data.</text>
</comment>
<sequence length="94" mass="10292">MEITRSTVPGVGTVHHVHTRGGRRFGVLVDTRGRRSLLIYDAGRPAEDPDEPVLHIVIEPDEADELAELLRSSPMSDRLAEVERRLADLTGPGG</sequence>
<dbReference type="Proteomes" id="UP001299970">
    <property type="component" value="Unassembled WGS sequence"/>
</dbReference>
<dbReference type="Pfam" id="PF25991">
    <property type="entry name" value="KhtT_N"/>
    <property type="match status" value="1"/>
</dbReference>
<proteinExistence type="predicted"/>
<keyword evidence="3" id="KW-1185">Reference proteome</keyword>
<gene>
    <name evidence="2" type="ORF">MMF94_12260</name>
</gene>